<gene>
    <name evidence="1" type="ORF">GQX73_g8088</name>
</gene>
<keyword evidence="2" id="KW-1185">Reference proteome</keyword>
<sequence>MYSTYVPWPGDSSVIRRSSLRRYVFAGPITTLSCGVCSSSMFAETASPSSESPIYGVQTGVLTNVKGIPDFINIRHHVFTVVCLRGSLSAADCGGVDLELRQPIADFAAKERSELPWFVDPVSNKLAGGFDACDSCRLSSGSDIFHWTFVLLLHLAFPPQPDQTKTQTQTPGFPSSTIELKSAVAATDRDPRWGTLTFYESSPDVQRYFCSRCSACVFYTTNGRPELVDLAIGLLNTKNGSRVEELVSWDFGGKMGWRQDVAGGWRESFVGRIEAAADHWRIERGYPKSWRRIQKEEAAG</sequence>
<evidence type="ECO:0000313" key="2">
    <source>
        <dbReference type="Proteomes" id="UP000481858"/>
    </source>
</evidence>
<proteinExistence type="predicted"/>
<evidence type="ECO:0008006" key="3">
    <source>
        <dbReference type="Google" id="ProtNLM"/>
    </source>
</evidence>
<accession>A0A7C8IQ09</accession>
<dbReference type="Gene3D" id="3.90.1590.10">
    <property type="entry name" value="glutathione-dependent formaldehyde- activating enzyme (gfa)"/>
    <property type="match status" value="1"/>
</dbReference>
<comment type="caution">
    <text evidence="1">The sequence shown here is derived from an EMBL/GenBank/DDBJ whole genome shotgun (WGS) entry which is preliminary data.</text>
</comment>
<organism evidence="1 2">
    <name type="scientific">Xylaria multiplex</name>
    <dbReference type="NCBI Taxonomy" id="323545"/>
    <lineage>
        <taxon>Eukaryota</taxon>
        <taxon>Fungi</taxon>
        <taxon>Dikarya</taxon>
        <taxon>Ascomycota</taxon>
        <taxon>Pezizomycotina</taxon>
        <taxon>Sordariomycetes</taxon>
        <taxon>Xylariomycetidae</taxon>
        <taxon>Xylariales</taxon>
        <taxon>Xylariaceae</taxon>
        <taxon>Xylaria</taxon>
    </lineage>
</organism>
<dbReference type="AlphaFoldDB" id="A0A7C8IQ09"/>
<protein>
    <recommendedName>
        <fullName evidence="3">CENP-V/GFA domain-containing protein</fullName>
    </recommendedName>
</protein>
<dbReference type="Proteomes" id="UP000481858">
    <property type="component" value="Unassembled WGS sequence"/>
</dbReference>
<dbReference type="SUPFAM" id="SSF51316">
    <property type="entry name" value="Mss4-like"/>
    <property type="match status" value="1"/>
</dbReference>
<dbReference type="EMBL" id="WUBL01000114">
    <property type="protein sequence ID" value="KAF2965504.1"/>
    <property type="molecule type" value="Genomic_DNA"/>
</dbReference>
<dbReference type="OrthoDB" id="5422068at2759"/>
<name>A0A7C8IQ09_9PEZI</name>
<evidence type="ECO:0000313" key="1">
    <source>
        <dbReference type="EMBL" id="KAF2965504.1"/>
    </source>
</evidence>
<dbReference type="InParanoid" id="A0A7C8IQ09"/>
<dbReference type="InterPro" id="IPR011057">
    <property type="entry name" value="Mss4-like_sf"/>
</dbReference>
<reference evidence="1 2" key="1">
    <citation type="submission" date="2019-12" db="EMBL/GenBank/DDBJ databases">
        <title>Draft genome sequence of the ascomycete Xylaria multiplex DSM 110363.</title>
        <authorList>
            <person name="Buettner E."/>
            <person name="Kellner H."/>
        </authorList>
    </citation>
    <scope>NUCLEOTIDE SEQUENCE [LARGE SCALE GENOMIC DNA]</scope>
    <source>
        <strain evidence="1 2">DSM 110363</strain>
    </source>
</reference>